<evidence type="ECO:0000256" key="4">
    <source>
        <dbReference type="SAM" id="MobiDB-lite"/>
    </source>
</evidence>
<dbReference type="InterPro" id="IPR000547">
    <property type="entry name" value="Clathrin_H-chain/VPS_repeat"/>
</dbReference>
<feature type="region of interest" description="Disordered" evidence="4">
    <location>
        <begin position="451"/>
        <end position="471"/>
    </location>
</feature>
<dbReference type="Pfam" id="PF23411">
    <property type="entry name" value="Beta-prop_Vps41"/>
    <property type="match status" value="2"/>
</dbReference>
<evidence type="ECO:0000313" key="7">
    <source>
        <dbReference type="Proteomes" id="UP000285326"/>
    </source>
</evidence>
<protein>
    <submittedName>
        <fullName evidence="6">Putative vacuolar assembly protein</fullName>
    </submittedName>
</protein>
<dbReference type="InterPro" id="IPR015943">
    <property type="entry name" value="WD40/YVTN_repeat-like_dom_sf"/>
</dbReference>
<dbReference type="SMART" id="SM00299">
    <property type="entry name" value="CLH"/>
    <property type="match status" value="1"/>
</dbReference>
<accession>A0A420IHE8</accession>
<dbReference type="PROSITE" id="PS50236">
    <property type="entry name" value="CHCR"/>
    <property type="match status" value="1"/>
</dbReference>
<dbReference type="EMBL" id="MCBS01024188">
    <property type="protein sequence ID" value="RKF73974.1"/>
    <property type="molecule type" value="Genomic_DNA"/>
</dbReference>
<dbReference type="InterPro" id="IPR036322">
    <property type="entry name" value="WD40_repeat_dom_sf"/>
</dbReference>
<feature type="compositionally biased region" description="Polar residues" evidence="4">
    <location>
        <begin position="460"/>
        <end position="471"/>
    </location>
</feature>
<evidence type="ECO:0000313" key="6">
    <source>
        <dbReference type="EMBL" id="RKF73974.1"/>
    </source>
</evidence>
<dbReference type="Gene3D" id="1.25.40.10">
    <property type="entry name" value="Tetratricopeptide repeat domain"/>
    <property type="match status" value="1"/>
</dbReference>
<feature type="domain" description="Vps41 beta-propeller" evidence="5">
    <location>
        <begin position="375"/>
        <end position="524"/>
    </location>
</feature>
<gene>
    <name evidence="6" type="ORF">GcM1_241014</name>
</gene>
<comment type="caution">
    <text evidence="6">The sequence shown here is derived from an EMBL/GenBank/DDBJ whole genome shotgun (WGS) entry which is preliminary data.</text>
</comment>
<dbReference type="InterPro" id="IPR045111">
    <property type="entry name" value="Vps41/Vps8"/>
</dbReference>
<evidence type="ECO:0000256" key="1">
    <source>
        <dbReference type="ARBA" id="ARBA00022448"/>
    </source>
</evidence>
<evidence type="ECO:0000256" key="3">
    <source>
        <dbReference type="PROSITE-ProRule" id="PRU01006"/>
    </source>
</evidence>
<dbReference type="SUPFAM" id="SSF50978">
    <property type="entry name" value="WD40 repeat-like"/>
    <property type="match status" value="1"/>
</dbReference>
<dbReference type="PANTHER" id="PTHR12616">
    <property type="entry name" value="VACUOLAR PROTEIN SORTING VPS41"/>
    <property type="match status" value="1"/>
</dbReference>
<dbReference type="GO" id="GO:0030897">
    <property type="term" value="C:HOPS complex"/>
    <property type="evidence" value="ECO:0007669"/>
    <property type="project" value="TreeGrafter"/>
</dbReference>
<feature type="domain" description="Vps41 beta-propeller" evidence="5">
    <location>
        <begin position="162"/>
        <end position="356"/>
    </location>
</feature>
<dbReference type="PANTHER" id="PTHR12616:SF1">
    <property type="entry name" value="VACUOLAR PROTEIN SORTING-ASSOCIATED PROTEIN 41 HOMOLOG"/>
    <property type="match status" value="1"/>
</dbReference>
<proteinExistence type="predicted"/>
<dbReference type="InterPro" id="IPR057780">
    <property type="entry name" value="Beta-prop_Vps41"/>
</dbReference>
<sequence>MNSNEQPDFRKIEGENFVHNNVKCAACEKPESEVDLEDDTDEEEEEPRLKYERITTQLGSIYRNGDATSAFLVAGDKMFIGTHDGNVHILLLPSYELLRVYHAHSATISSISISPFTPPSPITVTEGISRLSSQIPKRTVPNISDDLTASPKKSRTISALPNIPSNAIYVATSSIDGNVCVQSLTDVKDVQLRSFGRPVQAVSLSPDYKTDKTYISGGSSGNLVLTVGGKAGTTSTSNTVGTAAIASGWLGAIGLSGNTGKDTILHSGEGIISTIKWSLSGKYVVWINEHGVKIMRSNLHLDSVDSEFAWKRIGHIDRPDDNNSEEMASVWKARVEWIDLDSLYANEEDNIGETKISSPSVTTKMMSQKPQRVTNLEKLLVGWGRTIWILNIHPEGFLTDARSDSRSRSICRPEIIKILNLECIVSGLSMFSPNLLIVLAYIYPDEDENLSEKKSRRQITENSSDLLTSARQGGARRRIKALSPELCLIDINSSEEIDSDTLTISRYEKLSASDYHLGVLPGVNSPQISASSRGALETLSGVGSGMWNATLNATSLLNSSASTRSIESKSSVSTKQSTAFGSLRLPNITQSHGAKQGIKIFIHSPYDCILASKRDLYDHLSWLLEHEKYKDAWELIENHPEVVSSLTEKYVEVGLPAPEQRKVENDDFYDNTSIFDSPGKVTNTFIEQEKYRIGEIWIQKLIKKNDWVAAGEACSKVLKTASQWESLINDFMSAGKFDEITDFIPTESLRPPINPEVYEGILGHYIARNRLKAKSLLENWPTDLLNIKKVTNLLENQLKYRDVRENSIEDGVVGRDWRIVMESLGKLYIADGHPRDSLKCYIMLQDAETAMSLIREHHLIDVLSEDIPGVILLRVSKQQIDTASIDELKKATSEPISLLVNEAHSGLINPLTVVQQLQKKEMTLYLFFYVSAVWRGDGIKEHQGETREKLIQDSKALLDQFSDLVVHLFAIYDRELLMDFLKSSVSYTFEIATKECEERDYVPELVYLYSKTGQTKRALYLIIDRLADVSQAISFAKEQNDSDLWEDLLNYSMEKPSFIRGLLEEVGTAINPITLIRRIPEGLEIEGLREGLKRIIKEHEIQDSIGHGVAKVLRSEVATAQNILRSGQQRGVKFNILHKSIDQIDVKIFDSSFQKDSTSTLVREISVKTNSKPVVSESGHCEGCHEPFTDDESEILVGFACGHIWHVSHLINLQNHDQVFKPIQVELDQNGHWDSAHNVGTKVTHARLLRDDLQKGCPICNREGRFT</sequence>
<name>A0A420IHE8_9PEZI</name>
<dbReference type="GO" id="GO:0034058">
    <property type="term" value="P:endosomal vesicle fusion"/>
    <property type="evidence" value="ECO:0007669"/>
    <property type="project" value="TreeGrafter"/>
</dbReference>
<dbReference type="GO" id="GO:0009267">
    <property type="term" value="P:cellular response to starvation"/>
    <property type="evidence" value="ECO:0007669"/>
    <property type="project" value="TreeGrafter"/>
</dbReference>
<keyword evidence="1" id="KW-0813">Transport</keyword>
<dbReference type="Pfam" id="PF23556">
    <property type="entry name" value="TPR_Vps41"/>
    <property type="match status" value="1"/>
</dbReference>
<dbReference type="Proteomes" id="UP000285326">
    <property type="component" value="Unassembled WGS sequence"/>
</dbReference>
<evidence type="ECO:0000259" key="5">
    <source>
        <dbReference type="Pfam" id="PF23411"/>
    </source>
</evidence>
<reference evidence="6 7" key="1">
    <citation type="journal article" date="2018" name="BMC Genomics">
        <title>Comparative genome analyses reveal sequence features reflecting distinct modes of host-adaptation between dicot and monocot powdery mildew.</title>
        <authorList>
            <person name="Wu Y."/>
            <person name="Ma X."/>
            <person name="Pan Z."/>
            <person name="Kale S.D."/>
            <person name="Song Y."/>
            <person name="King H."/>
            <person name="Zhang Q."/>
            <person name="Presley C."/>
            <person name="Deng X."/>
            <person name="Wei C.I."/>
            <person name="Xiao S."/>
        </authorList>
    </citation>
    <scope>NUCLEOTIDE SEQUENCE [LARGE SCALE GENOMIC DNA]</scope>
    <source>
        <strain evidence="6">UMSG1</strain>
    </source>
</reference>
<dbReference type="GO" id="GO:0005770">
    <property type="term" value="C:late endosome"/>
    <property type="evidence" value="ECO:0007669"/>
    <property type="project" value="TreeGrafter"/>
</dbReference>
<keyword evidence="2" id="KW-0653">Protein transport</keyword>
<dbReference type="AlphaFoldDB" id="A0A420IHE8"/>
<feature type="repeat" description="CHCR" evidence="3">
    <location>
        <begin position="901"/>
        <end position="1061"/>
    </location>
</feature>
<dbReference type="InterPro" id="IPR011990">
    <property type="entry name" value="TPR-like_helical_dom_sf"/>
</dbReference>
<evidence type="ECO:0000256" key="2">
    <source>
        <dbReference type="ARBA" id="ARBA00022927"/>
    </source>
</evidence>
<dbReference type="GO" id="GO:0016236">
    <property type="term" value="P:macroautophagy"/>
    <property type="evidence" value="ECO:0007669"/>
    <property type="project" value="TreeGrafter"/>
</dbReference>
<dbReference type="Gene3D" id="2.130.10.10">
    <property type="entry name" value="YVTN repeat-like/Quinoprotein amine dehydrogenase"/>
    <property type="match status" value="1"/>
</dbReference>
<organism evidence="6 7">
    <name type="scientific">Golovinomyces cichoracearum</name>
    <dbReference type="NCBI Taxonomy" id="62708"/>
    <lineage>
        <taxon>Eukaryota</taxon>
        <taxon>Fungi</taxon>
        <taxon>Dikarya</taxon>
        <taxon>Ascomycota</taxon>
        <taxon>Pezizomycotina</taxon>
        <taxon>Leotiomycetes</taxon>
        <taxon>Erysiphales</taxon>
        <taxon>Erysiphaceae</taxon>
        <taxon>Golovinomyces</taxon>
    </lineage>
</organism>
<dbReference type="GO" id="GO:0006623">
    <property type="term" value="P:protein targeting to vacuole"/>
    <property type="evidence" value="ECO:0007669"/>
    <property type="project" value="InterPro"/>
</dbReference>